<dbReference type="AlphaFoldDB" id="A0A3E1R5L4"/>
<keyword evidence="1" id="KW-0808">Transferase</keyword>
<dbReference type="SUPFAM" id="SSF53756">
    <property type="entry name" value="UDP-Glycosyltransferase/glycogen phosphorylase"/>
    <property type="match status" value="1"/>
</dbReference>
<feature type="domain" description="Glycosyltransferase subfamily 4-like N-terminal" evidence="3">
    <location>
        <begin position="14"/>
        <end position="200"/>
    </location>
</feature>
<dbReference type="EMBL" id="QFZK01000039">
    <property type="protein sequence ID" value="RFO94624.1"/>
    <property type="molecule type" value="Genomic_DNA"/>
</dbReference>
<keyword evidence="5" id="KW-1185">Reference proteome</keyword>
<dbReference type="Proteomes" id="UP000260665">
    <property type="component" value="Unassembled WGS sequence"/>
</dbReference>
<evidence type="ECO:0000313" key="5">
    <source>
        <dbReference type="Proteomes" id="UP000260665"/>
    </source>
</evidence>
<dbReference type="PANTHER" id="PTHR46401:SF2">
    <property type="entry name" value="GLYCOSYLTRANSFERASE WBBK-RELATED"/>
    <property type="match status" value="1"/>
</dbReference>
<evidence type="ECO:0008006" key="6">
    <source>
        <dbReference type="Google" id="ProtNLM"/>
    </source>
</evidence>
<dbReference type="InterPro" id="IPR028098">
    <property type="entry name" value="Glyco_trans_4-like_N"/>
</dbReference>
<protein>
    <recommendedName>
        <fullName evidence="6">Glycosyltransferase</fullName>
    </recommendedName>
</protein>
<evidence type="ECO:0000313" key="4">
    <source>
        <dbReference type="EMBL" id="RFO94624.1"/>
    </source>
</evidence>
<dbReference type="InterPro" id="IPR001296">
    <property type="entry name" value="Glyco_trans_1"/>
</dbReference>
<dbReference type="RefSeq" id="WP_117180434.1">
    <property type="nucleotide sequence ID" value="NZ_QFZK01000039.1"/>
</dbReference>
<organism evidence="4 5">
    <name type="scientific">Rhodoferax lacus</name>
    <dbReference type="NCBI Taxonomy" id="2184758"/>
    <lineage>
        <taxon>Bacteria</taxon>
        <taxon>Pseudomonadati</taxon>
        <taxon>Pseudomonadota</taxon>
        <taxon>Betaproteobacteria</taxon>
        <taxon>Burkholderiales</taxon>
        <taxon>Comamonadaceae</taxon>
        <taxon>Rhodoferax</taxon>
    </lineage>
</organism>
<gene>
    <name evidence="4" type="ORF">DIC66_22545</name>
</gene>
<name>A0A3E1R5L4_9BURK</name>
<sequence length="393" mass="44588">MKRILVIHCDIYGFGGAENFAIKLVRTLQDFEFDVTVLHSGGTLDVVRIRERMGIELDPSKVRFVQISMFRRFPGLLAGALLLRYAFVLRQARQIANDFDFIVGTYGETPLLVKKLLQTVHIPLFFFDRESLCYLGVRAPTILQLAVRSAYVIVSRLIAGWSRETVSKHLMITNSQWTAAQFARHYPKARIESIYHGVATAIAAGHPDYLAHEQRSNTVVIIGRVVPFKRVHLGIEIVDRLRALGHHDLGLLIIGGGGGAYVQAIEVMQASRPYIEWRRDLPRLEMEKIIARQRWGLHVAQNEHYGLAPLELQRLGCVTFVHNSGGQVEAVRDADLKYDDIDDAVEKMDRVIRDGGCSQRLFEGLPENVAVHTTDGFRLRFIQRMREEGFFDA</sequence>
<dbReference type="GO" id="GO:0016757">
    <property type="term" value="F:glycosyltransferase activity"/>
    <property type="evidence" value="ECO:0007669"/>
    <property type="project" value="InterPro"/>
</dbReference>
<dbReference type="GO" id="GO:0009103">
    <property type="term" value="P:lipopolysaccharide biosynthetic process"/>
    <property type="evidence" value="ECO:0007669"/>
    <property type="project" value="TreeGrafter"/>
</dbReference>
<evidence type="ECO:0000256" key="1">
    <source>
        <dbReference type="ARBA" id="ARBA00022679"/>
    </source>
</evidence>
<dbReference type="Pfam" id="PF13439">
    <property type="entry name" value="Glyco_transf_4"/>
    <property type="match status" value="1"/>
</dbReference>
<dbReference type="Gene3D" id="3.40.50.2000">
    <property type="entry name" value="Glycogen Phosphorylase B"/>
    <property type="match status" value="2"/>
</dbReference>
<accession>A0A3E1R5L4</accession>
<evidence type="ECO:0000259" key="2">
    <source>
        <dbReference type="Pfam" id="PF00534"/>
    </source>
</evidence>
<dbReference type="OrthoDB" id="9801573at2"/>
<proteinExistence type="predicted"/>
<dbReference type="Pfam" id="PF00534">
    <property type="entry name" value="Glycos_transf_1"/>
    <property type="match status" value="1"/>
</dbReference>
<comment type="caution">
    <text evidence="4">The sequence shown here is derived from an EMBL/GenBank/DDBJ whole genome shotgun (WGS) entry which is preliminary data.</text>
</comment>
<evidence type="ECO:0000259" key="3">
    <source>
        <dbReference type="Pfam" id="PF13439"/>
    </source>
</evidence>
<feature type="domain" description="Glycosyl transferase family 1" evidence="2">
    <location>
        <begin position="212"/>
        <end position="356"/>
    </location>
</feature>
<reference evidence="4 5" key="1">
    <citation type="submission" date="2018-05" db="EMBL/GenBank/DDBJ databases">
        <title>Rhodoferax soyangensis sp.nov., isolated from an oligotrophic freshwater lake.</title>
        <authorList>
            <person name="Park M."/>
        </authorList>
    </citation>
    <scope>NUCLEOTIDE SEQUENCE [LARGE SCALE GENOMIC DNA]</scope>
    <source>
        <strain evidence="4 5">IMCC26218</strain>
    </source>
</reference>
<dbReference type="PANTHER" id="PTHR46401">
    <property type="entry name" value="GLYCOSYLTRANSFERASE WBBK-RELATED"/>
    <property type="match status" value="1"/>
</dbReference>